<dbReference type="AlphaFoldDB" id="A0A9P8UCC5"/>
<comment type="caution">
    <text evidence="2">The sequence shown here is derived from an EMBL/GenBank/DDBJ whole genome shotgun (WGS) entry which is preliminary data.</text>
</comment>
<feature type="region of interest" description="Disordered" evidence="1">
    <location>
        <begin position="145"/>
        <end position="179"/>
    </location>
</feature>
<proteinExistence type="predicted"/>
<organism evidence="2 3">
    <name type="scientific">Truncatella angustata</name>
    <dbReference type="NCBI Taxonomy" id="152316"/>
    <lineage>
        <taxon>Eukaryota</taxon>
        <taxon>Fungi</taxon>
        <taxon>Dikarya</taxon>
        <taxon>Ascomycota</taxon>
        <taxon>Pezizomycotina</taxon>
        <taxon>Sordariomycetes</taxon>
        <taxon>Xylariomycetidae</taxon>
        <taxon>Amphisphaeriales</taxon>
        <taxon>Sporocadaceae</taxon>
        <taxon>Truncatella</taxon>
    </lineage>
</organism>
<dbReference type="GeneID" id="70133108"/>
<evidence type="ECO:0000313" key="2">
    <source>
        <dbReference type="EMBL" id="KAH6645607.1"/>
    </source>
</evidence>
<sequence>MTSRIKHLKGSDEDERPEYCAQTIQALEHDLQTIRVQQSTLRQDRDLVWNDLIRTRNALKRLQNEAVEDRAEERTSKSWFAHIFRVREPEEAKEARTQRVTGRVTRRIVHEVRQDRYLAKINFMDDSVRANEEVMRREMLHKATRTCGGTSATTGRSGSISKGVRSREPPHFHRRQWCN</sequence>
<reference evidence="2" key="1">
    <citation type="journal article" date="2021" name="Nat. Commun.">
        <title>Genetic determinants of endophytism in the Arabidopsis root mycobiome.</title>
        <authorList>
            <person name="Mesny F."/>
            <person name="Miyauchi S."/>
            <person name="Thiergart T."/>
            <person name="Pickel B."/>
            <person name="Atanasova L."/>
            <person name="Karlsson M."/>
            <person name="Huettel B."/>
            <person name="Barry K.W."/>
            <person name="Haridas S."/>
            <person name="Chen C."/>
            <person name="Bauer D."/>
            <person name="Andreopoulos W."/>
            <person name="Pangilinan J."/>
            <person name="LaButti K."/>
            <person name="Riley R."/>
            <person name="Lipzen A."/>
            <person name="Clum A."/>
            <person name="Drula E."/>
            <person name="Henrissat B."/>
            <person name="Kohler A."/>
            <person name="Grigoriev I.V."/>
            <person name="Martin F.M."/>
            <person name="Hacquard S."/>
        </authorList>
    </citation>
    <scope>NUCLEOTIDE SEQUENCE</scope>
    <source>
        <strain evidence="2">MPI-SDFR-AT-0073</strain>
    </source>
</reference>
<evidence type="ECO:0000313" key="3">
    <source>
        <dbReference type="Proteomes" id="UP000758603"/>
    </source>
</evidence>
<dbReference type="EMBL" id="JAGPXC010000011">
    <property type="protein sequence ID" value="KAH6645607.1"/>
    <property type="molecule type" value="Genomic_DNA"/>
</dbReference>
<evidence type="ECO:0000256" key="1">
    <source>
        <dbReference type="SAM" id="MobiDB-lite"/>
    </source>
</evidence>
<protein>
    <submittedName>
        <fullName evidence="2">Uncharacterized protein</fullName>
    </submittedName>
</protein>
<dbReference type="RefSeq" id="XP_045952121.1">
    <property type="nucleotide sequence ID" value="XM_046104217.1"/>
</dbReference>
<gene>
    <name evidence="2" type="ORF">BKA67DRAFT_585787</name>
</gene>
<feature type="compositionally biased region" description="Low complexity" evidence="1">
    <location>
        <begin position="145"/>
        <end position="161"/>
    </location>
</feature>
<accession>A0A9P8UCC5</accession>
<name>A0A9P8UCC5_9PEZI</name>
<keyword evidence="3" id="KW-1185">Reference proteome</keyword>
<dbReference type="Proteomes" id="UP000758603">
    <property type="component" value="Unassembled WGS sequence"/>
</dbReference>